<dbReference type="EMBL" id="JACATH010000017">
    <property type="protein sequence ID" value="NWJ57825.1"/>
    <property type="molecule type" value="Genomic_DNA"/>
</dbReference>
<proteinExistence type="predicted"/>
<comment type="caution">
    <text evidence="1">The sequence shown here is derived from an EMBL/GenBank/DDBJ whole genome shotgun (WGS) entry which is preliminary data.</text>
</comment>
<evidence type="ECO:0000313" key="2">
    <source>
        <dbReference type="Proteomes" id="UP000575480"/>
    </source>
</evidence>
<evidence type="ECO:0000313" key="1">
    <source>
        <dbReference type="EMBL" id="NWJ57825.1"/>
    </source>
</evidence>
<name>A0A7K4MWE5_9ARCH</name>
<evidence type="ECO:0008006" key="3">
    <source>
        <dbReference type="Google" id="ProtNLM"/>
    </source>
</evidence>
<protein>
    <recommendedName>
        <fullName evidence="3">2OG-Fe(II) oxygenase</fullName>
    </recommendedName>
</protein>
<dbReference type="Proteomes" id="UP000575480">
    <property type="component" value="Unassembled WGS sequence"/>
</dbReference>
<organism evidence="1 2">
    <name type="scientific">Marine Group I thaumarchaeote</name>
    <dbReference type="NCBI Taxonomy" id="2511932"/>
    <lineage>
        <taxon>Archaea</taxon>
        <taxon>Nitrososphaerota</taxon>
        <taxon>Marine Group I</taxon>
    </lineage>
</organism>
<accession>A0A7K4MWE5</accession>
<gene>
    <name evidence="1" type="ORF">HX858_08810</name>
</gene>
<dbReference type="AlphaFoldDB" id="A0A7K4MWE5"/>
<reference evidence="1 2" key="1">
    <citation type="journal article" date="2019" name="Environ. Microbiol.">
        <title>Genomics insights into ecotype formation of ammonia-oxidizing archaea in the deep ocean.</title>
        <authorList>
            <person name="Wang Y."/>
            <person name="Huang J.M."/>
            <person name="Cui G.J."/>
            <person name="Nunoura T."/>
            <person name="Takaki Y."/>
            <person name="Li W.L."/>
            <person name="Li J."/>
            <person name="Gao Z.M."/>
            <person name="Takai K."/>
            <person name="Zhang A.Q."/>
            <person name="Stepanauskas R."/>
        </authorList>
    </citation>
    <scope>NUCLEOTIDE SEQUENCE [LARGE SCALE GENOMIC DNA]</scope>
    <source>
        <strain evidence="1 2">L15a</strain>
    </source>
</reference>
<sequence length="169" mass="19938">MNPVIIDGFLKHDEFKKLQTYMMSPDFQWRFMPVISHINEKGNKFQFVHLFYQNCKPISPDYSILTPVFRAINMKSLYRIKSNLLTRTPEIVENDFHYDVSDFTPEQAKHWTTSILYINSNNGYTKFETGEKIESVENRLITFSANLRHTGASCSDERSRVVINFNYFT</sequence>